<dbReference type="AlphaFoldDB" id="A0AAV3XZH3"/>
<dbReference type="Proteomes" id="UP000735302">
    <property type="component" value="Unassembled WGS sequence"/>
</dbReference>
<accession>A0AAV3XZH3</accession>
<name>A0AAV3XZH3_9GAST</name>
<gene>
    <name evidence="1" type="ORF">PoB_000196600</name>
</gene>
<feature type="non-terminal residue" evidence="1">
    <location>
        <position position="1"/>
    </location>
</feature>
<dbReference type="EMBL" id="BLXT01000273">
    <property type="protein sequence ID" value="GFN75460.1"/>
    <property type="molecule type" value="Genomic_DNA"/>
</dbReference>
<sequence length="78" mass="8545">FGTSYLLGILMPRGPLRGVMLKFIFEIGSRWYVQYSAPHVVAATLITCRPLLPVVDANNALSADAPMTSSSTFHMTED</sequence>
<comment type="caution">
    <text evidence="1">The sequence shown here is derived from an EMBL/GenBank/DDBJ whole genome shotgun (WGS) entry which is preliminary data.</text>
</comment>
<organism evidence="1 2">
    <name type="scientific">Plakobranchus ocellatus</name>
    <dbReference type="NCBI Taxonomy" id="259542"/>
    <lineage>
        <taxon>Eukaryota</taxon>
        <taxon>Metazoa</taxon>
        <taxon>Spiralia</taxon>
        <taxon>Lophotrochozoa</taxon>
        <taxon>Mollusca</taxon>
        <taxon>Gastropoda</taxon>
        <taxon>Heterobranchia</taxon>
        <taxon>Euthyneura</taxon>
        <taxon>Panpulmonata</taxon>
        <taxon>Sacoglossa</taxon>
        <taxon>Placobranchoidea</taxon>
        <taxon>Plakobranchidae</taxon>
        <taxon>Plakobranchus</taxon>
    </lineage>
</organism>
<evidence type="ECO:0000313" key="1">
    <source>
        <dbReference type="EMBL" id="GFN75460.1"/>
    </source>
</evidence>
<keyword evidence="2" id="KW-1185">Reference proteome</keyword>
<evidence type="ECO:0000313" key="2">
    <source>
        <dbReference type="Proteomes" id="UP000735302"/>
    </source>
</evidence>
<reference evidence="1 2" key="1">
    <citation type="journal article" date="2021" name="Elife">
        <title>Chloroplast acquisition without the gene transfer in kleptoplastic sea slugs, Plakobranchus ocellatus.</title>
        <authorList>
            <person name="Maeda T."/>
            <person name="Takahashi S."/>
            <person name="Yoshida T."/>
            <person name="Shimamura S."/>
            <person name="Takaki Y."/>
            <person name="Nagai Y."/>
            <person name="Toyoda A."/>
            <person name="Suzuki Y."/>
            <person name="Arimoto A."/>
            <person name="Ishii H."/>
            <person name="Satoh N."/>
            <person name="Nishiyama T."/>
            <person name="Hasebe M."/>
            <person name="Maruyama T."/>
            <person name="Minagawa J."/>
            <person name="Obokata J."/>
            <person name="Shigenobu S."/>
        </authorList>
    </citation>
    <scope>NUCLEOTIDE SEQUENCE [LARGE SCALE GENOMIC DNA]</scope>
</reference>
<proteinExistence type="predicted"/>
<protein>
    <submittedName>
        <fullName evidence="1">Uncharacterized protein</fullName>
    </submittedName>
</protein>